<evidence type="ECO:0000259" key="4">
    <source>
        <dbReference type="PROSITE" id="PS51826"/>
    </source>
</evidence>
<protein>
    <submittedName>
        <fullName evidence="5">Unannotated protein</fullName>
    </submittedName>
</protein>
<dbReference type="GO" id="GO:0006086">
    <property type="term" value="P:pyruvate decarboxylation to acetyl-CoA"/>
    <property type="evidence" value="ECO:0007669"/>
    <property type="project" value="InterPro"/>
</dbReference>
<dbReference type="GO" id="GO:0045254">
    <property type="term" value="C:pyruvate dehydrogenase complex"/>
    <property type="evidence" value="ECO:0007669"/>
    <property type="project" value="InterPro"/>
</dbReference>
<dbReference type="InterPro" id="IPR045257">
    <property type="entry name" value="E2/Pdx1"/>
</dbReference>
<dbReference type="Pfam" id="PF00364">
    <property type="entry name" value="Biotin_lipoyl"/>
    <property type="match status" value="1"/>
</dbReference>
<evidence type="ECO:0000256" key="1">
    <source>
        <dbReference type="ARBA" id="ARBA00007317"/>
    </source>
</evidence>
<dbReference type="Gene3D" id="4.10.320.10">
    <property type="entry name" value="E3-binding domain"/>
    <property type="match status" value="1"/>
</dbReference>
<reference evidence="5" key="1">
    <citation type="submission" date="2020-05" db="EMBL/GenBank/DDBJ databases">
        <authorList>
            <person name="Chiriac C."/>
            <person name="Salcher M."/>
            <person name="Ghai R."/>
            <person name="Kavagutti S V."/>
        </authorList>
    </citation>
    <scope>NUCLEOTIDE SEQUENCE</scope>
</reference>
<dbReference type="InterPro" id="IPR001078">
    <property type="entry name" value="2-oxoacid_DH_actylTfrase"/>
</dbReference>
<dbReference type="InterPro" id="IPR004167">
    <property type="entry name" value="PSBD"/>
</dbReference>
<dbReference type="PROSITE" id="PS51826">
    <property type="entry name" value="PSBD"/>
    <property type="match status" value="1"/>
</dbReference>
<comment type="similarity">
    <text evidence="1">Belongs to the 2-oxoacid dehydrogenase family.</text>
</comment>
<dbReference type="Pfam" id="PF00198">
    <property type="entry name" value="2-oxoacid_dh"/>
    <property type="match status" value="1"/>
</dbReference>
<gene>
    <name evidence="5" type="ORF">UFOPK1778_01131</name>
</gene>
<evidence type="ECO:0000256" key="2">
    <source>
        <dbReference type="ARBA" id="ARBA00022823"/>
    </source>
</evidence>
<dbReference type="SUPFAM" id="SSF51230">
    <property type="entry name" value="Single hybrid motif"/>
    <property type="match status" value="1"/>
</dbReference>
<feature type="domain" description="Lipoyl-binding" evidence="3">
    <location>
        <begin position="2"/>
        <end position="77"/>
    </location>
</feature>
<evidence type="ECO:0000313" key="5">
    <source>
        <dbReference type="EMBL" id="CAB4598768.1"/>
    </source>
</evidence>
<dbReference type="PANTHER" id="PTHR23151">
    <property type="entry name" value="DIHYDROLIPOAMIDE ACETYL/SUCCINYL-TRANSFERASE-RELATED"/>
    <property type="match status" value="1"/>
</dbReference>
<accession>A0A6J6GPT7</accession>
<dbReference type="EMBL" id="CAEZUD010000081">
    <property type="protein sequence ID" value="CAB4598768.1"/>
    <property type="molecule type" value="Genomic_DNA"/>
</dbReference>
<name>A0A6J6GPT7_9ZZZZ</name>
<dbReference type="InterPro" id="IPR011053">
    <property type="entry name" value="Single_hybrid_motif"/>
</dbReference>
<dbReference type="InterPro" id="IPR000089">
    <property type="entry name" value="Biotin_lipoyl"/>
</dbReference>
<dbReference type="SUPFAM" id="SSF47005">
    <property type="entry name" value="Peripheral subunit-binding domain of 2-oxo acid dehydrogenase complex"/>
    <property type="match status" value="1"/>
</dbReference>
<dbReference type="Gene3D" id="3.30.559.10">
    <property type="entry name" value="Chloramphenicol acetyltransferase-like domain"/>
    <property type="match status" value="1"/>
</dbReference>
<evidence type="ECO:0000259" key="3">
    <source>
        <dbReference type="PROSITE" id="PS50968"/>
    </source>
</evidence>
<keyword evidence="2" id="KW-0450">Lipoyl</keyword>
<dbReference type="GO" id="GO:0016746">
    <property type="term" value="F:acyltransferase activity"/>
    <property type="evidence" value="ECO:0007669"/>
    <property type="project" value="InterPro"/>
</dbReference>
<dbReference type="AlphaFoldDB" id="A0A6J6GPT7"/>
<sequence length="418" mass="43533">MAAIMRMPEVLANATEAIIAKWLIAEGASFTVGQPMAEVETEKALVEVPAESDGILGKYLAQNGAHVQVGAPIAILLAAGEGQAEIDKLLTEAGADIPAPVTTPAAAAPTPPPAAPVVAALAPVVAAAPANNGGRLFASPLARRLAKESGIDPASIQGTGPDGRIVRRDVQAAIASGGSPRASAVSAPVIPTGSFIEIPHSGMRKAIARRLTESKTTVPHFYLNAPVIADEMLKFRTSFNEWAPKKVSVTDLIVKTVAAAFADVPAANVIWTDTALRQFSDVDVAIAVATDKGLITPVIRGVNHMSLIQLNAAANELIDRARTGGLKQHEIEGGTFSVTNLGMYGTDEFSAILNPPQSAILAVGAAKQKPVVVDGQIVVRSVINFTMSVDHRAVDGALAAQWLAAFVKRFENPFWLAL</sequence>
<dbReference type="InterPro" id="IPR036625">
    <property type="entry name" value="E3-bd_dom_sf"/>
</dbReference>
<organism evidence="5">
    <name type="scientific">freshwater metagenome</name>
    <dbReference type="NCBI Taxonomy" id="449393"/>
    <lineage>
        <taxon>unclassified sequences</taxon>
        <taxon>metagenomes</taxon>
        <taxon>ecological metagenomes</taxon>
    </lineage>
</organism>
<feature type="domain" description="Peripheral subunit-binding (PSBD)" evidence="4">
    <location>
        <begin position="137"/>
        <end position="174"/>
    </location>
</feature>
<dbReference type="PANTHER" id="PTHR23151:SF90">
    <property type="entry name" value="DIHYDROLIPOYLLYSINE-RESIDUE ACETYLTRANSFERASE COMPONENT OF PYRUVATE DEHYDROGENASE COMPLEX, MITOCHONDRIAL-RELATED"/>
    <property type="match status" value="1"/>
</dbReference>
<dbReference type="InterPro" id="IPR023213">
    <property type="entry name" value="CAT-like_dom_sf"/>
</dbReference>
<dbReference type="SUPFAM" id="SSF52777">
    <property type="entry name" value="CoA-dependent acyltransferases"/>
    <property type="match status" value="1"/>
</dbReference>
<dbReference type="CDD" id="cd06849">
    <property type="entry name" value="lipoyl_domain"/>
    <property type="match status" value="1"/>
</dbReference>
<proteinExistence type="inferred from homology"/>
<dbReference type="Gene3D" id="2.40.50.100">
    <property type="match status" value="1"/>
</dbReference>
<dbReference type="PROSITE" id="PS50968">
    <property type="entry name" value="BIOTINYL_LIPOYL"/>
    <property type="match status" value="1"/>
</dbReference>
<dbReference type="Pfam" id="PF02817">
    <property type="entry name" value="E3_binding"/>
    <property type="match status" value="1"/>
</dbReference>